<organism evidence="1 2">
    <name type="scientific">Dawidia soli</name>
    <dbReference type="NCBI Taxonomy" id="2782352"/>
    <lineage>
        <taxon>Bacteria</taxon>
        <taxon>Pseudomonadati</taxon>
        <taxon>Bacteroidota</taxon>
        <taxon>Cytophagia</taxon>
        <taxon>Cytophagales</taxon>
        <taxon>Chryseotaleaceae</taxon>
        <taxon>Dawidia</taxon>
    </lineage>
</organism>
<reference evidence="1 2" key="1">
    <citation type="submission" date="2021-05" db="EMBL/GenBank/DDBJ databases">
        <title>A Polyphasic approach of four new species of the genus Ohtaekwangia: Ohtaekwangia histidinii sp. nov., Ohtaekwangia cretensis sp. nov., Ohtaekwangia indiensis sp. nov., Ohtaekwangia reichenbachii sp. nov. from diverse environment.</title>
        <authorList>
            <person name="Octaviana S."/>
        </authorList>
    </citation>
    <scope>NUCLEOTIDE SEQUENCE [LARGE SCALE GENOMIC DNA]</scope>
    <source>
        <strain evidence="1 2">PWU37</strain>
    </source>
</reference>
<evidence type="ECO:0000313" key="2">
    <source>
        <dbReference type="Proteomes" id="UP001319180"/>
    </source>
</evidence>
<dbReference type="RefSeq" id="WP_254091840.1">
    <property type="nucleotide sequence ID" value="NZ_JAHESC010000028.1"/>
</dbReference>
<dbReference type="AlphaFoldDB" id="A0AAP2DCL3"/>
<comment type="caution">
    <text evidence="1">The sequence shown here is derived from an EMBL/GenBank/DDBJ whole genome shotgun (WGS) entry which is preliminary data.</text>
</comment>
<name>A0AAP2DCL3_9BACT</name>
<gene>
    <name evidence="1" type="ORF">KK078_18745</name>
</gene>
<protein>
    <submittedName>
        <fullName evidence="1">Uncharacterized protein</fullName>
    </submittedName>
</protein>
<keyword evidence="2" id="KW-1185">Reference proteome</keyword>
<proteinExistence type="predicted"/>
<accession>A0AAP2DCL3</accession>
<dbReference type="EMBL" id="JAHESC010000028">
    <property type="protein sequence ID" value="MBT1688616.1"/>
    <property type="molecule type" value="Genomic_DNA"/>
</dbReference>
<sequence>MARPPALTGIYALMARCLAGEATPEDIHQLKTLCEQDPAWCAEFESMRGLWAEAYGAADEKPIEEDLDRVSRKLKARGLR</sequence>
<evidence type="ECO:0000313" key="1">
    <source>
        <dbReference type="EMBL" id="MBT1688616.1"/>
    </source>
</evidence>
<dbReference type="Proteomes" id="UP001319180">
    <property type="component" value="Unassembled WGS sequence"/>
</dbReference>